<dbReference type="PRINTS" id="PR00035">
    <property type="entry name" value="HTHGNTR"/>
</dbReference>
<dbReference type="CDD" id="cd07377">
    <property type="entry name" value="WHTH_GntR"/>
    <property type="match status" value="1"/>
</dbReference>
<dbReference type="PANTHER" id="PTHR43537">
    <property type="entry name" value="TRANSCRIPTIONAL REGULATOR, GNTR FAMILY"/>
    <property type="match status" value="1"/>
</dbReference>
<feature type="domain" description="HTH gntR-type" evidence="5">
    <location>
        <begin position="23"/>
        <end position="90"/>
    </location>
</feature>
<evidence type="ECO:0000256" key="3">
    <source>
        <dbReference type="ARBA" id="ARBA00023163"/>
    </source>
</evidence>
<evidence type="ECO:0000313" key="7">
    <source>
        <dbReference type="Proteomes" id="UP001596379"/>
    </source>
</evidence>
<dbReference type="EMBL" id="JBHTCC010000002">
    <property type="protein sequence ID" value="MFC7298823.1"/>
    <property type="molecule type" value="Genomic_DNA"/>
</dbReference>
<evidence type="ECO:0000313" key="6">
    <source>
        <dbReference type="EMBL" id="MFC7298823.1"/>
    </source>
</evidence>
<name>A0ABW2J5V9_9BURK</name>
<dbReference type="SUPFAM" id="SSF46785">
    <property type="entry name" value="Winged helix' DNA-binding domain"/>
    <property type="match status" value="1"/>
</dbReference>
<dbReference type="RefSeq" id="WP_382234298.1">
    <property type="nucleotide sequence ID" value="NZ_JBHTCC010000002.1"/>
</dbReference>
<dbReference type="Pfam" id="PF07729">
    <property type="entry name" value="FCD"/>
    <property type="match status" value="1"/>
</dbReference>
<sequence>MQNTFNINEQTSNAPDLPRMERQRLHDVVVEHLQNLIIEGVLAPGTKLNEREVCERLGISRTPLREAMKVLASEGLIEIAPNRGAFVSKMSDTEIWEAFEVMSGLEALSGELAAERISPAEIAEIKVLHDAMIVCRSQNDLPGYYSRNQTIHNKINAAARNTMLRQIYLSLNRRLLALRFKSNFKEEKWDRAIGEHDEMIKALEARDGKRLAGILRQHLLDKRDSVMSDLRESAATSTATVASTSTKSKTAVASVK</sequence>
<evidence type="ECO:0000259" key="5">
    <source>
        <dbReference type="PROSITE" id="PS50949"/>
    </source>
</evidence>
<dbReference type="Gene3D" id="1.10.10.10">
    <property type="entry name" value="Winged helix-like DNA-binding domain superfamily/Winged helix DNA-binding domain"/>
    <property type="match status" value="1"/>
</dbReference>
<dbReference type="InterPro" id="IPR000524">
    <property type="entry name" value="Tscrpt_reg_HTH_GntR"/>
</dbReference>
<feature type="region of interest" description="Disordered" evidence="4">
    <location>
        <begin position="237"/>
        <end position="256"/>
    </location>
</feature>
<dbReference type="SUPFAM" id="SSF48008">
    <property type="entry name" value="GntR ligand-binding domain-like"/>
    <property type="match status" value="1"/>
</dbReference>
<dbReference type="Proteomes" id="UP001596379">
    <property type="component" value="Unassembled WGS sequence"/>
</dbReference>
<dbReference type="InterPro" id="IPR008920">
    <property type="entry name" value="TF_FadR/GntR_C"/>
</dbReference>
<dbReference type="SMART" id="SM00895">
    <property type="entry name" value="FCD"/>
    <property type="match status" value="1"/>
</dbReference>
<proteinExistence type="predicted"/>
<dbReference type="PROSITE" id="PS50949">
    <property type="entry name" value="HTH_GNTR"/>
    <property type="match status" value="1"/>
</dbReference>
<accession>A0ABW2J5V9</accession>
<dbReference type="InterPro" id="IPR036388">
    <property type="entry name" value="WH-like_DNA-bd_sf"/>
</dbReference>
<dbReference type="InterPro" id="IPR036390">
    <property type="entry name" value="WH_DNA-bd_sf"/>
</dbReference>
<protein>
    <submittedName>
        <fullName evidence="6">GntR family transcriptional regulator</fullName>
    </submittedName>
</protein>
<evidence type="ECO:0000256" key="4">
    <source>
        <dbReference type="SAM" id="MobiDB-lite"/>
    </source>
</evidence>
<gene>
    <name evidence="6" type="ORF">ACFQO0_10300</name>
</gene>
<keyword evidence="1" id="KW-0805">Transcription regulation</keyword>
<dbReference type="Pfam" id="PF00392">
    <property type="entry name" value="GntR"/>
    <property type="match status" value="1"/>
</dbReference>
<dbReference type="InterPro" id="IPR011711">
    <property type="entry name" value="GntR_C"/>
</dbReference>
<reference evidence="7" key="1">
    <citation type="journal article" date="2019" name="Int. J. Syst. Evol. Microbiol.">
        <title>The Global Catalogue of Microorganisms (GCM) 10K type strain sequencing project: providing services to taxonomists for standard genome sequencing and annotation.</title>
        <authorList>
            <consortium name="The Broad Institute Genomics Platform"/>
            <consortium name="The Broad Institute Genome Sequencing Center for Infectious Disease"/>
            <person name="Wu L."/>
            <person name="Ma J."/>
        </authorList>
    </citation>
    <scope>NUCLEOTIDE SEQUENCE [LARGE SCALE GENOMIC DNA]</scope>
    <source>
        <strain evidence="7">CCUG 36956</strain>
    </source>
</reference>
<dbReference type="PANTHER" id="PTHR43537:SF50">
    <property type="entry name" value="TRANSCRIPTIONAL REGULATORY PROTEIN"/>
    <property type="match status" value="1"/>
</dbReference>
<keyword evidence="3" id="KW-0804">Transcription</keyword>
<evidence type="ECO:0000256" key="2">
    <source>
        <dbReference type="ARBA" id="ARBA00023125"/>
    </source>
</evidence>
<organism evidence="6 7">
    <name type="scientific">Herminiimonas aquatilis</name>
    <dbReference type="NCBI Taxonomy" id="345342"/>
    <lineage>
        <taxon>Bacteria</taxon>
        <taxon>Pseudomonadati</taxon>
        <taxon>Pseudomonadota</taxon>
        <taxon>Betaproteobacteria</taxon>
        <taxon>Burkholderiales</taxon>
        <taxon>Oxalobacteraceae</taxon>
        <taxon>Herminiimonas</taxon>
    </lineage>
</organism>
<evidence type="ECO:0000256" key="1">
    <source>
        <dbReference type="ARBA" id="ARBA00023015"/>
    </source>
</evidence>
<dbReference type="SMART" id="SM00345">
    <property type="entry name" value="HTH_GNTR"/>
    <property type="match status" value="1"/>
</dbReference>
<comment type="caution">
    <text evidence="6">The sequence shown here is derived from an EMBL/GenBank/DDBJ whole genome shotgun (WGS) entry which is preliminary data.</text>
</comment>
<keyword evidence="2" id="KW-0238">DNA-binding</keyword>
<keyword evidence="7" id="KW-1185">Reference proteome</keyword>
<dbReference type="Gene3D" id="1.20.120.530">
    <property type="entry name" value="GntR ligand-binding domain-like"/>
    <property type="match status" value="1"/>
</dbReference>